<protein>
    <submittedName>
        <fullName evidence="1">Uncharacterized protein</fullName>
    </submittedName>
</protein>
<dbReference type="AlphaFoldDB" id="A0A2P2D1H6"/>
<gene>
    <name evidence="1" type="ORF">LPTSP1_14890</name>
</gene>
<accession>A0A2P2D1H6</accession>
<dbReference type="Proteomes" id="UP000245076">
    <property type="component" value="Unassembled WGS sequence"/>
</dbReference>
<keyword evidence="2" id="KW-1185">Reference proteome</keyword>
<comment type="caution">
    <text evidence="1">The sequence shown here is derived from an EMBL/GenBank/DDBJ whole genome shotgun (WGS) entry which is preliminary data.</text>
</comment>
<sequence>MIVTVGAVTSPVGDGVVLASTQVSPETKHAIWASSIASKARFIDLSEQDSKKKRRRTTVP</sequence>
<reference evidence="1 2" key="1">
    <citation type="submission" date="2018-02" db="EMBL/GenBank/DDBJ databases">
        <title>Novel Leptospira species isolated from soil and water in Japan.</title>
        <authorList>
            <person name="Nakao R."/>
            <person name="Masuzawa T."/>
        </authorList>
    </citation>
    <scope>NUCLEOTIDE SEQUENCE [LARGE SCALE GENOMIC DNA]</scope>
    <source>
        <strain evidence="1 2">E8</strain>
    </source>
</reference>
<evidence type="ECO:0000313" key="1">
    <source>
        <dbReference type="EMBL" id="GBF38496.1"/>
    </source>
</evidence>
<evidence type="ECO:0000313" key="2">
    <source>
        <dbReference type="Proteomes" id="UP000245076"/>
    </source>
</evidence>
<organism evidence="1 2">
    <name type="scientific">Leptospira johnsonii</name>
    <dbReference type="NCBI Taxonomy" id="1917820"/>
    <lineage>
        <taxon>Bacteria</taxon>
        <taxon>Pseudomonadati</taxon>
        <taxon>Spirochaetota</taxon>
        <taxon>Spirochaetia</taxon>
        <taxon>Leptospirales</taxon>
        <taxon>Leptospiraceae</taxon>
        <taxon>Leptospira</taxon>
    </lineage>
</organism>
<name>A0A2P2D1H6_9LEPT</name>
<dbReference type="EMBL" id="BFAY01000008">
    <property type="protein sequence ID" value="GBF38496.1"/>
    <property type="molecule type" value="Genomic_DNA"/>
</dbReference>
<proteinExistence type="predicted"/>